<sequence length="528" mass="55537">LSGGNILSANSINLKPSGDTDDYLSFSTVGNIPRTTIIGGQIWQIIGHVPSVGTAIQLMGDSEVGLNLFWDDFSNGALLASNATMSLTTDNNGNLTLAPGGIGVIDVTAETIDLGTNTIADGQMNGDWSLNFGDLTEPDNVDGRIDPDAILEKSEDSYWRFNGTLVPEAGGGGSPPTLTLSDGTTVYCDRGTAKGHVFDNDVYYTATGYKPQTGTGARTVSLWHKPVGSGNRNIWHYGGSGAGNQFWAGRIRDTVASNAFTVLFNVGSANSVIDLKTDGLWHHIAATFPASGTIGDTKIYIDEVIDPGMTFTNPSTAVNTLTTLDLKIGTDFDATASVRTEGCLSDMAFFDTELTATQVLNIYNRQKSTIIEGTSLPHPGDMAGPILTLGMGTFGSLNVNGEFGFNVETSGNLTLGQSKFTVNAVTGDTLIGGELKSVEGRVVNTTRITGTTTLNATHHHVFCDTDGGAFPVNLPAGVDGQTYRIINAGSNDVTVVPDGAELLDGENASKSFSRGVLILTYETTEGWM</sequence>
<dbReference type="AlphaFoldDB" id="A0A0F9N1Q8"/>
<dbReference type="InterPro" id="IPR013320">
    <property type="entry name" value="ConA-like_dom_sf"/>
</dbReference>
<accession>A0A0F9N1Q8</accession>
<name>A0A0F9N1Q8_9ZZZZ</name>
<dbReference type="Pfam" id="PF13385">
    <property type="entry name" value="Laminin_G_3"/>
    <property type="match status" value="1"/>
</dbReference>
<reference evidence="1" key="1">
    <citation type="journal article" date="2015" name="Nature">
        <title>Complex archaea that bridge the gap between prokaryotes and eukaryotes.</title>
        <authorList>
            <person name="Spang A."/>
            <person name="Saw J.H."/>
            <person name="Jorgensen S.L."/>
            <person name="Zaremba-Niedzwiedzka K."/>
            <person name="Martijn J."/>
            <person name="Lind A.E."/>
            <person name="van Eijk R."/>
            <person name="Schleper C."/>
            <person name="Guy L."/>
            <person name="Ettema T.J."/>
        </authorList>
    </citation>
    <scope>NUCLEOTIDE SEQUENCE</scope>
</reference>
<organism evidence="1">
    <name type="scientific">marine sediment metagenome</name>
    <dbReference type="NCBI Taxonomy" id="412755"/>
    <lineage>
        <taxon>unclassified sequences</taxon>
        <taxon>metagenomes</taxon>
        <taxon>ecological metagenomes</taxon>
    </lineage>
</organism>
<proteinExistence type="predicted"/>
<dbReference type="EMBL" id="LAZR01004089">
    <property type="protein sequence ID" value="KKN11899.1"/>
    <property type="molecule type" value="Genomic_DNA"/>
</dbReference>
<dbReference type="SUPFAM" id="SSF49899">
    <property type="entry name" value="Concanavalin A-like lectins/glucanases"/>
    <property type="match status" value="1"/>
</dbReference>
<comment type="caution">
    <text evidence="1">The sequence shown here is derived from an EMBL/GenBank/DDBJ whole genome shotgun (WGS) entry which is preliminary data.</text>
</comment>
<feature type="non-terminal residue" evidence="1">
    <location>
        <position position="1"/>
    </location>
</feature>
<protein>
    <submittedName>
        <fullName evidence="1">Uncharacterized protein</fullName>
    </submittedName>
</protein>
<gene>
    <name evidence="1" type="ORF">LCGC14_1021800</name>
</gene>
<evidence type="ECO:0000313" key="1">
    <source>
        <dbReference type="EMBL" id="KKN11899.1"/>
    </source>
</evidence>
<dbReference type="Gene3D" id="2.60.120.200">
    <property type="match status" value="1"/>
</dbReference>